<organism evidence="2 3">
    <name type="scientific">Pedobacter caeni</name>
    <dbReference type="NCBI Taxonomy" id="288992"/>
    <lineage>
        <taxon>Bacteria</taxon>
        <taxon>Pseudomonadati</taxon>
        <taxon>Bacteroidota</taxon>
        <taxon>Sphingobacteriia</taxon>
        <taxon>Sphingobacteriales</taxon>
        <taxon>Sphingobacteriaceae</taxon>
        <taxon>Pedobacter</taxon>
    </lineage>
</organism>
<evidence type="ECO:0000313" key="3">
    <source>
        <dbReference type="Proteomes" id="UP000184287"/>
    </source>
</evidence>
<dbReference type="Proteomes" id="UP000184287">
    <property type="component" value="Unassembled WGS sequence"/>
</dbReference>
<dbReference type="PROSITE" id="PS51257">
    <property type="entry name" value="PROKAR_LIPOPROTEIN"/>
    <property type="match status" value="1"/>
</dbReference>
<keyword evidence="3" id="KW-1185">Reference proteome</keyword>
<evidence type="ECO:0000313" key="2">
    <source>
        <dbReference type="EMBL" id="SHE52556.1"/>
    </source>
</evidence>
<dbReference type="AlphaFoldDB" id="A0A1M4U7H7"/>
<feature type="signal peptide" evidence="1">
    <location>
        <begin position="1"/>
        <end position="22"/>
    </location>
</feature>
<name>A0A1M4U7H7_9SPHI</name>
<dbReference type="STRING" id="288992.SAMN04488522_101454"/>
<dbReference type="RefSeq" id="WP_073226849.1">
    <property type="nucleotide sequence ID" value="NZ_FQUQ01000001.1"/>
</dbReference>
<evidence type="ECO:0000256" key="1">
    <source>
        <dbReference type="SAM" id="SignalP"/>
    </source>
</evidence>
<sequence>MKLFNLFSVSALVLGLSACSMYGGTYFGSRHPATDSVQTFYAAKDIKQPYKVIGHMISPIASSESSQERVKLRLINRAKQVGADALIFSDITREAHLKTTDDYSIKAEAIVFTDK</sequence>
<dbReference type="OrthoDB" id="666740at2"/>
<proteinExistence type="predicted"/>
<reference evidence="3" key="1">
    <citation type="submission" date="2016-11" db="EMBL/GenBank/DDBJ databases">
        <authorList>
            <person name="Varghese N."/>
            <person name="Submissions S."/>
        </authorList>
    </citation>
    <scope>NUCLEOTIDE SEQUENCE [LARGE SCALE GENOMIC DNA]</scope>
    <source>
        <strain evidence="3">DSM 16990</strain>
    </source>
</reference>
<keyword evidence="1" id="KW-0732">Signal</keyword>
<gene>
    <name evidence="2" type="ORF">SAMN04488522_101454</name>
</gene>
<protein>
    <recommendedName>
        <fullName evidence="4">Heavy-metal-binding</fullName>
    </recommendedName>
</protein>
<feature type="chain" id="PRO_5012657415" description="Heavy-metal-binding" evidence="1">
    <location>
        <begin position="23"/>
        <end position="115"/>
    </location>
</feature>
<accession>A0A1M4U7H7</accession>
<evidence type="ECO:0008006" key="4">
    <source>
        <dbReference type="Google" id="ProtNLM"/>
    </source>
</evidence>
<dbReference type="EMBL" id="FQUQ01000001">
    <property type="protein sequence ID" value="SHE52556.1"/>
    <property type="molecule type" value="Genomic_DNA"/>
</dbReference>